<dbReference type="InterPro" id="IPR002646">
    <property type="entry name" value="PolA_pol_head_dom"/>
</dbReference>
<feature type="binding site" evidence="11">
    <location>
        <position position="28"/>
    </location>
    <ligand>
        <name>CTP</name>
        <dbReference type="ChEBI" id="CHEBI:37563"/>
    </ligand>
</feature>
<proteinExistence type="inferred from homology"/>
<dbReference type="InterPro" id="IPR043519">
    <property type="entry name" value="NT_sf"/>
</dbReference>
<feature type="binding site" evidence="11">
    <location>
        <position position="161"/>
    </location>
    <ligand>
        <name>ATP</name>
        <dbReference type="ChEBI" id="CHEBI:30616"/>
    </ligand>
</feature>
<evidence type="ECO:0000256" key="2">
    <source>
        <dbReference type="ARBA" id="ARBA00022679"/>
    </source>
</evidence>
<comment type="catalytic activity">
    <reaction evidence="11">
        <text>a tRNA precursor + 2 CTP + ATP = a tRNA with a 3' CCA end + 3 diphosphate</text>
        <dbReference type="Rhea" id="RHEA:14433"/>
        <dbReference type="Rhea" id="RHEA-COMP:10465"/>
        <dbReference type="Rhea" id="RHEA-COMP:10468"/>
        <dbReference type="ChEBI" id="CHEBI:30616"/>
        <dbReference type="ChEBI" id="CHEBI:33019"/>
        <dbReference type="ChEBI" id="CHEBI:37563"/>
        <dbReference type="ChEBI" id="CHEBI:74896"/>
        <dbReference type="ChEBI" id="CHEBI:83071"/>
        <dbReference type="EC" id="2.7.7.72"/>
    </reaction>
</comment>
<feature type="binding site" evidence="11">
    <location>
        <position position="164"/>
    </location>
    <ligand>
        <name>CTP</name>
        <dbReference type="ChEBI" id="CHEBI:37563"/>
    </ligand>
</feature>
<dbReference type="GO" id="GO:0001680">
    <property type="term" value="P:tRNA 3'-terminal CCA addition"/>
    <property type="evidence" value="ECO:0007669"/>
    <property type="project" value="UniProtKB-UniRule"/>
</dbReference>
<dbReference type="InterPro" id="IPR050264">
    <property type="entry name" value="Bact_CCA-adding_enz_type3_sf"/>
</dbReference>
<evidence type="ECO:0000256" key="8">
    <source>
        <dbReference type="ARBA" id="ARBA00022840"/>
    </source>
</evidence>
<evidence type="ECO:0000256" key="5">
    <source>
        <dbReference type="ARBA" id="ARBA00022723"/>
    </source>
</evidence>
<keyword evidence="6 11" id="KW-0547">Nucleotide-binding</keyword>
<dbReference type="PANTHER" id="PTHR46173:SF1">
    <property type="entry name" value="CCA TRNA NUCLEOTIDYLTRANSFERASE 1, MITOCHONDRIAL"/>
    <property type="match status" value="1"/>
</dbReference>
<feature type="binding site" evidence="11">
    <location>
        <position position="112"/>
    </location>
    <ligand>
        <name>CTP</name>
        <dbReference type="ChEBI" id="CHEBI:37563"/>
    </ligand>
</feature>
<feature type="binding site" evidence="11">
    <location>
        <position position="158"/>
    </location>
    <ligand>
        <name>ATP</name>
        <dbReference type="ChEBI" id="CHEBI:30616"/>
    </ligand>
</feature>
<protein>
    <recommendedName>
        <fullName evidence="11">CCA-adding enzyme</fullName>
        <ecNumber evidence="11">2.7.7.72</ecNumber>
    </recommendedName>
    <alternativeName>
        <fullName evidence="11">CCA tRNA nucleotidyltransferase</fullName>
    </alternativeName>
    <alternativeName>
        <fullName evidence="11">tRNA CCA-pyrophosphorylase</fullName>
    </alternativeName>
    <alternativeName>
        <fullName evidence="11">tRNA adenylyl-/cytidylyl- transferase</fullName>
    </alternativeName>
    <alternativeName>
        <fullName evidence="11">tRNA nucleotidyltransferase</fullName>
    </alternativeName>
    <alternativeName>
        <fullName evidence="11">tRNA-NT</fullName>
    </alternativeName>
</protein>
<evidence type="ECO:0000256" key="4">
    <source>
        <dbReference type="ARBA" id="ARBA00022695"/>
    </source>
</evidence>
<dbReference type="Gene3D" id="3.30.460.10">
    <property type="entry name" value="Beta Polymerase, domain 2"/>
    <property type="match status" value="1"/>
</dbReference>
<evidence type="ECO:0000256" key="10">
    <source>
        <dbReference type="ARBA" id="ARBA00022884"/>
    </source>
</evidence>
<evidence type="ECO:0000256" key="6">
    <source>
        <dbReference type="ARBA" id="ARBA00022741"/>
    </source>
</evidence>
<dbReference type="GO" id="GO:0042245">
    <property type="term" value="P:RNA repair"/>
    <property type="evidence" value="ECO:0007669"/>
    <property type="project" value="UniProtKB-KW"/>
</dbReference>
<accession>A0AAC9J0E2</accession>
<comment type="catalytic activity">
    <reaction evidence="11">
        <text>a tRNA with a 3' CCA end + 2 CTP + ATP = a tRNA with a 3' CCACCA end + 3 diphosphate</text>
        <dbReference type="Rhea" id="RHEA:76235"/>
        <dbReference type="Rhea" id="RHEA-COMP:10468"/>
        <dbReference type="Rhea" id="RHEA-COMP:18655"/>
        <dbReference type="ChEBI" id="CHEBI:30616"/>
        <dbReference type="ChEBI" id="CHEBI:33019"/>
        <dbReference type="ChEBI" id="CHEBI:37563"/>
        <dbReference type="ChEBI" id="CHEBI:83071"/>
        <dbReference type="ChEBI" id="CHEBI:195187"/>
    </reaction>
</comment>
<keyword evidence="4 11" id="KW-0548">Nucleotidyltransferase</keyword>
<dbReference type="InterPro" id="IPR023068">
    <property type="entry name" value="CCA-adding_enz_firmicutes"/>
</dbReference>
<keyword evidence="8 11" id="KW-0067">ATP-binding</keyword>
<keyword evidence="10 11" id="KW-0694">RNA-binding</keyword>
<keyword evidence="5 11" id="KW-0479">Metal-binding</keyword>
<dbReference type="AlphaFoldDB" id="A0AAC9J0E2"/>
<dbReference type="InterPro" id="IPR032828">
    <property type="entry name" value="PolyA_RNA-bd"/>
</dbReference>
<feature type="binding site" evidence="11">
    <location>
        <position position="112"/>
    </location>
    <ligand>
        <name>ATP</name>
        <dbReference type="ChEBI" id="CHEBI:30616"/>
    </ligand>
</feature>
<name>A0AAC9J0E2_VIRHA</name>
<feature type="binding site" evidence="11">
    <location>
        <position position="158"/>
    </location>
    <ligand>
        <name>CTP</name>
        <dbReference type="ChEBI" id="CHEBI:37563"/>
    </ligand>
</feature>
<evidence type="ECO:0000256" key="11">
    <source>
        <dbReference type="HAMAP-Rule" id="MF_01263"/>
    </source>
</evidence>
<dbReference type="InterPro" id="IPR032810">
    <property type="entry name" value="CCA-adding_enz_C"/>
</dbReference>
<evidence type="ECO:0000256" key="9">
    <source>
        <dbReference type="ARBA" id="ARBA00022842"/>
    </source>
</evidence>
<dbReference type="Pfam" id="PF01743">
    <property type="entry name" value="PolyA_pol"/>
    <property type="match status" value="1"/>
</dbReference>
<dbReference type="Proteomes" id="UP000182945">
    <property type="component" value="Chromosome"/>
</dbReference>
<dbReference type="NCBIfam" id="NF009814">
    <property type="entry name" value="PRK13299.1"/>
    <property type="match status" value="1"/>
</dbReference>
<feature type="binding site" evidence="11">
    <location>
        <position position="41"/>
    </location>
    <ligand>
        <name>Mg(2+)</name>
        <dbReference type="ChEBI" id="CHEBI:18420"/>
    </ligand>
</feature>
<feature type="binding site" evidence="11">
    <location>
        <position position="43"/>
    </location>
    <ligand>
        <name>Mg(2+)</name>
        <dbReference type="ChEBI" id="CHEBI:18420"/>
    </ligand>
</feature>
<feature type="domain" description="CCA-adding enzyme C-terminal" evidence="14">
    <location>
        <begin position="264"/>
        <end position="392"/>
    </location>
</feature>
<dbReference type="GO" id="GO:0000049">
    <property type="term" value="F:tRNA binding"/>
    <property type="evidence" value="ECO:0007669"/>
    <property type="project" value="UniProtKB-UniRule"/>
</dbReference>
<evidence type="ECO:0000256" key="3">
    <source>
        <dbReference type="ARBA" id="ARBA00022694"/>
    </source>
</evidence>
<sequence length="400" mass="46027">MLTEPFLTATNILTKIESNGHRAYFVGGCVRDYLLDRPIGDVDIATSAKPEIIQQLFNKVIPVGIEHGTVVVRYKKESYEVTTFRIDGSYSDNRRPDEVEFVNEIDADLARRDFTINALAMSKGGHIIDLFEGRRDLKEKIIRTVGNGYERFAEDPLRIIRALRFTSQLGFSLAPDTKVHMKEAAHLVNTLAVERLTNEFSKLFAGNDIRKAVNYMKEIQVDSFLPVFRSFPNLIKKLPSNIHSLMSFSEVIAYMHIVEPSISIAHWVKEWKCSNKIKKDALHLVDSYYLFKRFGVNSMLVYQLKKPYLAPFLRIVTLADPSVSLSMEKLLTINNKLPIHSKADLSINGQEVIDLFPFMRRGPWIRQIMDNLEKEIVLGNLRNNNKEIKEWIRWNPPETN</sequence>
<comment type="function">
    <text evidence="11">Catalyzes the addition and repair of the essential 3'-terminal CCA sequence in tRNAs without using a nucleic acid template. Adds these three nucleotides in the order of C, C, and A to the tRNA nucleotide-73, using CTP and ATP as substrates and producing inorganic pyrophosphate. tRNA 3'-terminal CCA addition is required both for tRNA processing and repair. Also involved in tRNA surveillance by mediating tandem CCA addition to generate a CCACCA at the 3' terminus of unstable tRNAs. While stable tRNAs receive only 3'-terminal CCA, unstable tRNAs are marked with CCACCA and rapidly degraded.</text>
</comment>
<dbReference type="GeneID" id="71514694"/>
<dbReference type="Gene3D" id="1.10.246.80">
    <property type="match status" value="1"/>
</dbReference>
<dbReference type="EC" id="2.7.7.72" evidence="11"/>
<keyword evidence="2 11" id="KW-0808">Transferase</keyword>
<evidence type="ECO:0000313" key="15">
    <source>
        <dbReference type="EMBL" id="APC48454.1"/>
    </source>
</evidence>
<comment type="subunit">
    <text evidence="11">Homodimer.</text>
</comment>
<dbReference type="CDD" id="cd05398">
    <property type="entry name" value="NT_ClassII-CCAase"/>
    <property type="match status" value="1"/>
</dbReference>
<feature type="binding site" evidence="11">
    <location>
        <position position="155"/>
    </location>
    <ligand>
        <name>ATP</name>
        <dbReference type="ChEBI" id="CHEBI:30616"/>
    </ligand>
</feature>
<dbReference type="Pfam" id="PF12627">
    <property type="entry name" value="PolyA_pol_RNAbd"/>
    <property type="match status" value="1"/>
</dbReference>
<dbReference type="EMBL" id="CP017962">
    <property type="protein sequence ID" value="APC48454.1"/>
    <property type="molecule type" value="Genomic_DNA"/>
</dbReference>
<dbReference type="SUPFAM" id="SSF81301">
    <property type="entry name" value="Nucleotidyltransferase"/>
    <property type="match status" value="1"/>
</dbReference>
<reference evidence="15 16" key="1">
    <citation type="submission" date="2016-11" db="EMBL/GenBank/DDBJ databases">
        <title>Complete genome sequencing of Virgibacillus halodenitrificans PDB-F2.</title>
        <authorList>
            <person name="Sun Z."/>
            <person name="Zhou Y."/>
            <person name="Li H."/>
        </authorList>
    </citation>
    <scope>NUCLEOTIDE SEQUENCE [LARGE SCALE GENOMIC DNA]</scope>
    <source>
        <strain evidence="15 16">PDB-F2</strain>
    </source>
</reference>
<keyword evidence="9 11" id="KW-0460">Magnesium</keyword>
<feature type="binding site" evidence="11">
    <location>
        <position position="164"/>
    </location>
    <ligand>
        <name>ATP</name>
        <dbReference type="ChEBI" id="CHEBI:30616"/>
    </ligand>
</feature>
<keyword evidence="3 11" id="KW-0819">tRNA processing</keyword>
<comment type="cofactor">
    <cofactor evidence="1 11">
        <name>Mg(2+)</name>
        <dbReference type="ChEBI" id="CHEBI:18420"/>
    </cofactor>
</comment>
<evidence type="ECO:0000259" key="14">
    <source>
        <dbReference type="Pfam" id="PF13735"/>
    </source>
</evidence>
<feature type="domain" description="Poly A polymerase head" evidence="12">
    <location>
        <begin position="23"/>
        <end position="143"/>
    </location>
</feature>
<dbReference type="GO" id="GO:0000287">
    <property type="term" value="F:magnesium ion binding"/>
    <property type="evidence" value="ECO:0007669"/>
    <property type="project" value="UniProtKB-UniRule"/>
</dbReference>
<dbReference type="HAMAP" id="MF_01263">
    <property type="entry name" value="CCA_bact_type3"/>
    <property type="match status" value="1"/>
</dbReference>
<evidence type="ECO:0000259" key="13">
    <source>
        <dbReference type="Pfam" id="PF12627"/>
    </source>
</evidence>
<feature type="binding site" evidence="11">
    <location>
        <position position="31"/>
    </location>
    <ligand>
        <name>CTP</name>
        <dbReference type="ChEBI" id="CHEBI:37563"/>
    </ligand>
</feature>
<gene>
    <name evidence="11" type="primary">cca</name>
    <name evidence="15" type="ORF">BME96_09840</name>
</gene>
<dbReference type="SUPFAM" id="SSF81891">
    <property type="entry name" value="Poly A polymerase C-terminal region-like"/>
    <property type="match status" value="1"/>
</dbReference>
<dbReference type="KEGG" id="vhl:BME96_09840"/>
<evidence type="ECO:0000256" key="7">
    <source>
        <dbReference type="ARBA" id="ARBA00022800"/>
    </source>
</evidence>
<dbReference type="GO" id="GO:0005524">
    <property type="term" value="F:ATP binding"/>
    <property type="evidence" value="ECO:0007669"/>
    <property type="project" value="UniProtKB-UniRule"/>
</dbReference>
<dbReference type="Gene3D" id="1.10.3090.10">
    <property type="entry name" value="cca-adding enzyme, domain 2"/>
    <property type="match status" value="1"/>
</dbReference>
<feature type="binding site" evidence="11">
    <location>
        <position position="28"/>
    </location>
    <ligand>
        <name>ATP</name>
        <dbReference type="ChEBI" id="CHEBI:30616"/>
    </ligand>
</feature>
<keyword evidence="7 11" id="KW-0692">RNA repair</keyword>
<evidence type="ECO:0000259" key="12">
    <source>
        <dbReference type="Pfam" id="PF01743"/>
    </source>
</evidence>
<feature type="binding site" evidence="11">
    <location>
        <position position="155"/>
    </location>
    <ligand>
        <name>CTP</name>
        <dbReference type="ChEBI" id="CHEBI:37563"/>
    </ligand>
</feature>
<comment type="similarity">
    <text evidence="11">Belongs to the tRNA nucleotidyltransferase/poly(A) polymerase family. Bacterial CCA-adding enzyme type 3 subfamily.</text>
</comment>
<feature type="domain" description="tRNA nucleotidyltransferase/poly(A) polymerase RNA and SrmB- binding" evidence="13">
    <location>
        <begin position="170"/>
        <end position="220"/>
    </location>
</feature>
<dbReference type="Pfam" id="PF13735">
    <property type="entry name" value="tRNA_NucTran2_2"/>
    <property type="match status" value="1"/>
</dbReference>
<feature type="binding site" evidence="11">
    <location>
        <position position="161"/>
    </location>
    <ligand>
        <name>CTP</name>
        <dbReference type="ChEBI" id="CHEBI:37563"/>
    </ligand>
</feature>
<evidence type="ECO:0000256" key="1">
    <source>
        <dbReference type="ARBA" id="ARBA00001946"/>
    </source>
</evidence>
<dbReference type="RefSeq" id="WP_019378396.1">
    <property type="nucleotide sequence ID" value="NZ_CP017962.1"/>
</dbReference>
<dbReference type="PANTHER" id="PTHR46173">
    <property type="entry name" value="CCA TRNA NUCLEOTIDYLTRANSFERASE 1, MITOCHONDRIAL"/>
    <property type="match status" value="1"/>
</dbReference>
<organism evidence="15 16">
    <name type="scientific">Virgibacillus halodenitrificans</name>
    <name type="common">Bacillus halodenitrificans</name>
    <dbReference type="NCBI Taxonomy" id="1482"/>
    <lineage>
        <taxon>Bacteria</taxon>
        <taxon>Bacillati</taxon>
        <taxon>Bacillota</taxon>
        <taxon>Bacilli</taxon>
        <taxon>Bacillales</taxon>
        <taxon>Bacillaceae</taxon>
        <taxon>Virgibacillus</taxon>
    </lineage>
</organism>
<comment type="miscellaneous">
    <text evidence="11">A single active site specifically recognizes both ATP and CTP and is responsible for their addition.</text>
</comment>
<feature type="binding site" evidence="11">
    <location>
        <position position="31"/>
    </location>
    <ligand>
        <name>ATP</name>
        <dbReference type="ChEBI" id="CHEBI:30616"/>
    </ligand>
</feature>
<evidence type="ECO:0000313" key="16">
    <source>
        <dbReference type="Proteomes" id="UP000182945"/>
    </source>
</evidence>
<dbReference type="GO" id="GO:0004810">
    <property type="term" value="F:CCA tRNA nucleotidyltransferase activity"/>
    <property type="evidence" value="ECO:0007669"/>
    <property type="project" value="UniProtKB-UniRule"/>
</dbReference>